<dbReference type="InterPro" id="IPR036188">
    <property type="entry name" value="FAD/NAD-bd_sf"/>
</dbReference>
<evidence type="ECO:0000313" key="5">
    <source>
        <dbReference type="Proteomes" id="UP000248918"/>
    </source>
</evidence>
<evidence type="ECO:0000256" key="1">
    <source>
        <dbReference type="ARBA" id="ARBA00022630"/>
    </source>
</evidence>
<dbReference type="RefSeq" id="WP_111931771.1">
    <property type="nucleotide sequence ID" value="NZ_CADFFP010000010.1"/>
</dbReference>
<proteinExistence type="predicted"/>
<dbReference type="InterPro" id="IPR023753">
    <property type="entry name" value="FAD/NAD-binding_dom"/>
</dbReference>
<comment type="caution">
    <text evidence="4">The sequence shown here is derived from an EMBL/GenBank/DDBJ whole genome shotgun (WGS) entry which is preliminary data.</text>
</comment>
<accession>A0A329CHY9</accession>
<feature type="domain" description="FAD/NAD(P)-binding" evidence="3">
    <location>
        <begin position="5"/>
        <end position="140"/>
    </location>
</feature>
<evidence type="ECO:0000256" key="2">
    <source>
        <dbReference type="ARBA" id="ARBA00023002"/>
    </source>
</evidence>
<protein>
    <submittedName>
        <fullName evidence="4">Thioredoxin reductase</fullName>
    </submittedName>
</protein>
<dbReference type="Pfam" id="PF07992">
    <property type="entry name" value="Pyr_redox_2"/>
    <property type="match status" value="2"/>
</dbReference>
<dbReference type="PANTHER" id="PTHR48105">
    <property type="entry name" value="THIOREDOXIN REDUCTASE 1-RELATED-RELATED"/>
    <property type="match status" value="1"/>
</dbReference>
<organism evidence="4 5">
    <name type="scientific">Paraburkholderia bryophila</name>
    <dbReference type="NCBI Taxonomy" id="420952"/>
    <lineage>
        <taxon>Bacteria</taxon>
        <taxon>Pseudomonadati</taxon>
        <taxon>Pseudomonadota</taxon>
        <taxon>Betaproteobacteria</taxon>
        <taxon>Burkholderiales</taxon>
        <taxon>Burkholderiaceae</taxon>
        <taxon>Paraburkholderia</taxon>
    </lineage>
</organism>
<dbReference type="PRINTS" id="PR00469">
    <property type="entry name" value="PNDRDTASEII"/>
</dbReference>
<feature type="domain" description="FAD/NAD(P)-binding" evidence="3">
    <location>
        <begin position="184"/>
        <end position="286"/>
    </location>
</feature>
<name>A0A329CHY9_9BURK</name>
<evidence type="ECO:0000259" key="3">
    <source>
        <dbReference type="Pfam" id="PF07992"/>
    </source>
</evidence>
<sequence>MQTGHDVIVVGGSFAGLWAAMQLARARRRVLVMDAGLPRNRFAALAHGFFGQDGKPPAEIIREAAAQLALYPTVQMVEGEAVAAERVADGFEVTLAGGRVESASRLVLATGVRDELPAIPGLQARWGKTVVHCPYCHGYEVRDRRLGVLASHALSIHQALLVPEWGPTTYFTQGHFEPDAEQIAHLAAREVRIERSPVVELLGEAPHLDALRLADGRVISIDTLFVAPKTHMTSPLAEQLGCAFDDAPLGRIVRVDGFKRTTIDGVYAAGDATNAMTNATFASAAGAMAAVSVHQSLAMPAHVS</sequence>
<dbReference type="AlphaFoldDB" id="A0A329CHY9"/>
<dbReference type="GO" id="GO:0016491">
    <property type="term" value="F:oxidoreductase activity"/>
    <property type="evidence" value="ECO:0007669"/>
    <property type="project" value="UniProtKB-KW"/>
</dbReference>
<dbReference type="SUPFAM" id="SSF51905">
    <property type="entry name" value="FAD/NAD(P)-binding domain"/>
    <property type="match status" value="1"/>
</dbReference>
<keyword evidence="1" id="KW-0285">Flavoprotein</keyword>
<dbReference type="OrthoDB" id="9786503at2"/>
<dbReference type="PRINTS" id="PR00368">
    <property type="entry name" value="FADPNR"/>
</dbReference>
<dbReference type="InterPro" id="IPR050097">
    <property type="entry name" value="Ferredoxin-NADP_redctase_2"/>
</dbReference>
<keyword evidence="2" id="KW-0560">Oxidoreductase</keyword>
<dbReference type="Proteomes" id="UP000248918">
    <property type="component" value="Unassembled WGS sequence"/>
</dbReference>
<dbReference type="EMBL" id="QLTK01000006">
    <property type="protein sequence ID" value="RAS34453.1"/>
    <property type="molecule type" value="Genomic_DNA"/>
</dbReference>
<evidence type="ECO:0000313" key="4">
    <source>
        <dbReference type="EMBL" id="RAS34453.1"/>
    </source>
</evidence>
<dbReference type="Gene3D" id="3.50.50.60">
    <property type="entry name" value="FAD/NAD(P)-binding domain"/>
    <property type="match status" value="2"/>
</dbReference>
<reference evidence="4 5" key="1">
    <citation type="submission" date="2018-06" db="EMBL/GenBank/DDBJ databases">
        <title>Genomic Encyclopedia of Type Strains, Phase III (KMG-III): the genomes of soil and plant-associated and newly described type strains.</title>
        <authorList>
            <person name="Whitman W."/>
        </authorList>
    </citation>
    <scope>NUCLEOTIDE SEQUENCE [LARGE SCALE GENOMIC DNA]</scope>
    <source>
        <strain evidence="4 5">LMG 23644</strain>
    </source>
</reference>
<gene>
    <name evidence="4" type="ORF">BX591_106134</name>
</gene>